<evidence type="ECO:0000313" key="5">
    <source>
        <dbReference type="EMBL" id="UPM42957.1"/>
    </source>
</evidence>
<dbReference type="Proteomes" id="UP000831768">
    <property type="component" value="Chromosome"/>
</dbReference>
<protein>
    <submittedName>
        <fullName evidence="5">DsbA family protein</fullName>
    </submittedName>
</protein>
<dbReference type="InterPro" id="IPR036249">
    <property type="entry name" value="Thioredoxin-like_sf"/>
</dbReference>
<reference evidence="5" key="1">
    <citation type="submission" date="2022-04" db="EMBL/GenBank/DDBJ databases">
        <title>Halocatena sp. nov., isolated from a salt lake.</title>
        <authorList>
            <person name="Cui H.-L."/>
        </authorList>
    </citation>
    <scope>NUCLEOTIDE SEQUENCE</scope>
    <source>
        <strain evidence="5">AD-1</strain>
    </source>
</reference>
<dbReference type="RefSeq" id="WP_247993627.1">
    <property type="nucleotide sequence ID" value="NZ_CP096019.1"/>
</dbReference>
<dbReference type="KEGG" id="haad:MW046_00535"/>
<evidence type="ECO:0000313" key="6">
    <source>
        <dbReference type="Proteomes" id="UP000831768"/>
    </source>
</evidence>
<dbReference type="Pfam" id="PF13462">
    <property type="entry name" value="Thioredoxin_4"/>
    <property type="match status" value="1"/>
</dbReference>
<dbReference type="SUPFAM" id="SSF52833">
    <property type="entry name" value="Thioredoxin-like"/>
    <property type="match status" value="1"/>
</dbReference>
<name>A0A8U0A4W3_9EURY</name>
<dbReference type="AlphaFoldDB" id="A0A8U0A4W3"/>
<proteinExistence type="inferred from homology"/>
<sequence>MTRSNRFPHSAPSERSSDGSSDDATPTPRRLSRRAMLALSVGTVGSLAGCTVPFLGGPDPPDCTGDQITELPAPASGPEEAPVTVAIYTDFDCPHCQDFFTEAYPTVRDRTSADTVRFVHHDFPIPVSEWSYPVASAARAVQDARSEAAFWEFTEQAYQHQSEYSTAVLEELAQKTETDPKTVRNASEQLPYCQLLKQEREHGTDRGVEGTPTVFVNDQKLEAPSADELTTAITDATDS</sequence>
<comment type="similarity">
    <text evidence="1">Belongs to the glutaredoxin family.</text>
</comment>
<gene>
    <name evidence="5" type="ORF">MW046_00535</name>
</gene>
<organism evidence="5 6">
    <name type="scientific">Halocatena salina</name>
    <dbReference type="NCBI Taxonomy" id="2934340"/>
    <lineage>
        <taxon>Archaea</taxon>
        <taxon>Methanobacteriati</taxon>
        <taxon>Methanobacteriota</taxon>
        <taxon>Stenosarchaea group</taxon>
        <taxon>Halobacteria</taxon>
        <taxon>Halobacteriales</taxon>
        <taxon>Natronomonadaceae</taxon>
        <taxon>Halocatena</taxon>
    </lineage>
</organism>
<keyword evidence="2" id="KW-0813">Transport</keyword>
<evidence type="ECO:0000256" key="2">
    <source>
        <dbReference type="ARBA" id="ARBA00022982"/>
    </source>
</evidence>
<evidence type="ECO:0000259" key="4">
    <source>
        <dbReference type="Pfam" id="PF13462"/>
    </source>
</evidence>
<evidence type="ECO:0000256" key="3">
    <source>
        <dbReference type="SAM" id="MobiDB-lite"/>
    </source>
</evidence>
<accession>A0A8U0A4W3</accession>
<dbReference type="EMBL" id="CP096019">
    <property type="protein sequence ID" value="UPM42957.1"/>
    <property type="molecule type" value="Genomic_DNA"/>
</dbReference>
<dbReference type="GeneID" id="71926488"/>
<feature type="region of interest" description="Disordered" evidence="3">
    <location>
        <begin position="1"/>
        <end position="32"/>
    </location>
</feature>
<evidence type="ECO:0000256" key="1">
    <source>
        <dbReference type="ARBA" id="ARBA00007787"/>
    </source>
</evidence>
<keyword evidence="2" id="KW-0249">Electron transport</keyword>
<dbReference type="PANTHER" id="PTHR33875">
    <property type="entry name" value="OS09G0542200 PROTEIN"/>
    <property type="match status" value="1"/>
</dbReference>
<feature type="domain" description="Thioredoxin-like fold" evidence="4">
    <location>
        <begin position="75"/>
        <end position="234"/>
    </location>
</feature>
<dbReference type="Gene3D" id="3.40.30.10">
    <property type="entry name" value="Glutaredoxin"/>
    <property type="match status" value="1"/>
</dbReference>
<keyword evidence="6" id="KW-1185">Reference proteome</keyword>
<dbReference type="PANTHER" id="PTHR33875:SF2">
    <property type="entry name" value="ACR183CP"/>
    <property type="match status" value="1"/>
</dbReference>
<dbReference type="InterPro" id="IPR012336">
    <property type="entry name" value="Thioredoxin-like_fold"/>
</dbReference>